<dbReference type="AlphaFoldDB" id="A0A2B7ZIU5"/>
<accession>A0A2B7ZIU5</accession>
<sequence length="254" mass="27889">MMTSDNPFTDSAGLAKEKETLKSSAVSIISTETAETLVNTPSSFTPGHSLFIDARGKALVRLPTPPSQLEIHIHNPDASLAYVSTRKKRCSGTSTLSSPECGDLIFTEYFFGPKREPIIHLLNESEKASPQIKVKGKCTSRTTHFSAPDGSAFEWRYLKERGPDGKKERFVVLEKIEVAGRRRVAHLVRNERTMPSKTSKCTAGNGGELVFDRHASEVIDEALIVATCLLMLKKEIDRQRALQVFVLLSGSGGV</sequence>
<proteinExistence type="predicted"/>
<evidence type="ECO:0000313" key="2">
    <source>
        <dbReference type="Proteomes" id="UP000226031"/>
    </source>
</evidence>
<dbReference type="EMBL" id="PDND01000052">
    <property type="protein sequence ID" value="PGH33896.1"/>
    <property type="molecule type" value="Genomic_DNA"/>
</dbReference>
<evidence type="ECO:0000313" key="1">
    <source>
        <dbReference type="EMBL" id="PGH33896.1"/>
    </source>
</evidence>
<comment type="caution">
    <text evidence="1">The sequence shown here is derived from an EMBL/GenBank/DDBJ whole genome shotgun (WGS) entry which is preliminary data.</text>
</comment>
<keyword evidence="2" id="KW-1185">Reference proteome</keyword>
<reference evidence="1 2" key="1">
    <citation type="submission" date="2017-10" db="EMBL/GenBank/DDBJ databases">
        <title>Comparative genomics in systemic dimorphic fungi from Ajellomycetaceae.</title>
        <authorList>
            <person name="Munoz J.F."/>
            <person name="Mcewen J.G."/>
            <person name="Clay O.K."/>
            <person name="Cuomo C.A."/>
        </authorList>
    </citation>
    <scope>NUCLEOTIDE SEQUENCE [LARGE SCALE GENOMIC DNA]</scope>
    <source>
        <strain evidence="1 2">UAMH4076</strain>
    </source>
</reference>
<dbReference type="Proteomes" id="UP000226031">
    <property type="component" value="Unassembled WGS sequence"/>
</dbReference>
<protein>
    <submittedName>
        <fullName evidence="1">Uncharacterized protein</fullName>
    </submittedName>
</protein>
<organism evidence="1 2">
    <name type="scientific">[Emmonsia] crescens</name>
    <dbReference type="NCBI Taxonomy" id="73230"/>
    <lineage>
        <taxon>Eukaryota</taxon>
        <taxon>Fungi</taxon>
        <taxon>Dikarya</taxon>
        <taxon>Ascomycota</taxon>
        <taxon>Pezizomycotina</taxon>
        <taxon>Eurotiomycetes</taxon>
        <taxon>Eurotiomycetidae</taxon>
        <taxon>Onygenales</taxon>
        <taxon>Ajellomycetaceae</taxon>
        <taxon>Emergomyces</taxon>
    </lineage>
</organism>
<name>A0A2B7ZIU5_9EURO</name>
<dbReference type="VEuPathDB" id="FungiDB:EMCG_08234"/>
<gene>
    <name evidence="1" type="ORF">GX50_03296</name>
</gene>
<dbReference type="STRING" id="73230.A0A2B7ZIU5"/>